<keyword evidence="6 7" id="KW-0472">Membrane</keyword>
<feature type="transmembrane region" description="Helical" evidence="7">
    <location>
        <begin position="301"/>
        <end position="323"/>
    </location>
</feature>
<dbReference type="PANTHER" id="PTHR42718">
    <property type="entry name" value="MAJOR FACILITATOR SUPERFAMILY MULTIDRUG TRANSPORTER MFSC"/>
    <property type="match status" value="1"/>
</dbReference>
<evidence type="ECO:0000256" key="4">
    <source>
        <dbReference type="ARBA" id="ARBA00022692"/>
    </source>
</evidence>
<feature type="transmembrane region" description="Helical" evidence="7">
    <location>
        <begin position="20"/>
        <end position="42"/>
    </location>
</feature>
<comment type="subcellular location">
    <subcellularLocation>
        <location evidence="1">Cell membrane</location>
        <topology evidence="1">Multi-pass membrane protein</topology>
    </subcellularLocation>
</comment>
<dbReference type="Gene3D" id="1.20.1720.10">
    <property type="entry name" value="Multidrug resistance protein D"/>
    <property type="match status" value="2"/>
</dbReference>
<dbReference type="RefSeq" id="WP_353648581.1">
    <property type="nucleotide sequence ID" value="NZ_CP159218.1"/>
</dbReference>
<feature type="transmembrane region" description="Helical" evidence="7">
    <location>
        <begin position="274"/>
        <end position="295"/>
    </location>
</feature>
<evidence type="ECO:0000256" key="2">
    <source>
        <dbReference type="ARBA" id="ARBA00022448"/>
    </source>
</evidence>
<feature type="transmembrane region" description="Helical" evidence="7">
    <location>
        <begin position="411"/>
        <end position="429"/>
    </location>
</feature>
<sequence>MSSPVLSTPPAPKVRSAGLVLGVVLISQLMVVLDATIVNIALPDISTALAFSPTGLSWVINAYTLVFGGLLLLGARAGDVLGRRRVFLAGIAIFTVASLVGGLAGTAAELLIARAAQGVGAALAAPSALALLMTLFPEAKERAKALGYYTAVSIGGSALGLIIGGMLTQWTSWRWVLFINVPIGIALLVAARRVIPETPRRPGRFDLAGAITATLGTATLVYSLVRVGSDGWSDPLALSGFGAAVVLLATFVAVERRASSPITPLRLFSDRDRVTSYVARLLLVAGMMGMFFFLTQFLQNVLGYSPIVTGLAFLPLTIALFTMSQLTARVLIQRIGAKALIAGGLTVSTGGLFWLSDLSATSGYSSLLFPILLFGIGNGLAFVPLTQLALSGVEPQDAGAASGLVNVTQQIGGALGLAVLVTVFAQAAGPGYDRLAAAVVGGTADPAVIAQAHEAFVAGAERAFGWAAGFLALTVVLVLALVRRRPRPAPAAATAAPVVEPAAA</sequence>
<evidence type="ECO:0000313" key="9">
    <source>
        <dbReference type="EMBL" id="XCG62966.1"/>
    </source>
</evidence>
<feature type="transmembrane region" description="Helical" evidence="7">
    <location>
        <begin position="86"/>
        <end position="105"/>
    </location>
</feature>
<dbReference type="GO" id="GO:0022857">
    <property type="term" value="F:transmembrane transporter activity"/>
    <property type="evidence" value="ECO:0007669"/>
    <property type="project" value="InterPro"/>
</dbReference>
<dbReference type="SUPFAM" id="SSF103473">
    <property type="entry name" value="MFS general substrate transporter"/>
    <property type="match status" value="1"/>
</dbReference>
<evidence type="ECO:0000256" key="3">
    <source>
        <dbReference type="ARBA" id="ARBA00022475"/>
    </source>
</evidence>
<accession>A0AAU8DMH2</accession>
<feature type="transmembrane region" description="Helical" evidence="7">
    <location>
        <begin position="173"/>
        <end position="195"/>
    </location>
</feature>
<feature type="transmembrane region" description="Helical" evidence="7">
    <location>
        <begin position="111"/>
        <end position="136"/>
    </location>
</feature>
<keyword evidence="2" id="KW-0813">Transport</keyword>
<keyword evidence="5 7" id="KW-1133">Transmembrane helix</keyword>
<dbReference type="InterPro" id="IPR004638">
    <property type="entry name" value="EmrB-like"/>
</dbReference>
<evidence type="ECO:0000259" key="8">
    <source>
        <dbReference type="PROSITE" id="PS50850"/>
    </source>
</evidence>
<name>A0AAU8DMH2_9ACTN</name>
<reference evidence="9" key="1">
    <citation type="submission" date="2024-05" db="EMBL/GenBank/DDBJ databases">
        <authorList>
            <person name="Cai S.Y."/>
            <person name="Jin L.M."/>
            <person name="Li H.R."/>
        </authorList>
    </citation>
    <scope>NUCLEOTIDE SEQUENCE</scope>
    <source>
        <strain evidence="9">A5-74</strain>
    </source>
</reference>
<dbReference type="PRINTS" id="PR01036">
    <property type="entry name" value="TCRTETB"/>
</dbReference>
<dbReference type="PANTHER" id="PTHR42718:SF46">
    <property type="entry name" value="BLR6921 PROTEIN"/>
    <property type="match status" value="1"/>
</dbReference>
<dbReference type="PROSITE" id="PS50850">
    <property type="entry name" value="MFS"/>
    <property type="match status" value="1"/>
</dbReference>
<organism evidence="9">
    <name type="scientific">Nakamurella sp. A5-74</name>
    <dbReference type="NCBI Taxonomy" id="3158264"/>
    <lineage>
        <taxon>Bacteria</taxon>
        <taxon>Bacillati</taxon>
        <taxon>Actinomycetota</taxon>
        <taxon>Actinomycetes</taxon>
        <taxon>Nakamurellales</taxon>
        <taxon>Nakamurellaceae</taxon>
        <taxon>Nakamurella</taxon>
    </lineage>
</organism>
<feature type="transmembrane region" description="Helical" evidence="7">
    <location>
        <begin position="335"/>
        <end position="355"/>
    </location>
</feature>
<evidence type="ECO:0000256" key="7">
    <source>
        <dbReference type="SAM" id="Phobius"/>
    </source>
</evidence>
<dbReference type="InterPro" id="IPR036259">
    <property type="entry name" value="MFS_trans_sf"/>
</dbReference>
<dbReference type="InterPro" id="IPR020846">
    <property type="entry name" value="MFS_dom"/>
</dbReference>
<proteinExistence type="predicted"/>
<evidence type="ECO:0000256" key="5">
    <source>
        <dbReference type="ARBA" id="ARBA00022989"/>
    </source>
</evidence>
<keyword evidence="4 7" id="KW-0812">Transmembrane</keyword>
<feature type="transmembrane region" description="Helical" evidence="7">
    <location>
        <begin position="207"/>
        <end position="225"/>
    </location>
</feature>
<feature type="transmembrane region" description="Helical" evidence="7">
    <location>
        <begin position="148"/>
        <end position="167"/>
    </location>
</feature>
<gene>
    <name evidence="9" type="ORF">ABLG96_17390</name>
</gene>
<dbReference type="GO" id="GO:0005886">
    <property type="term" value="C:plasma membrane"/>
    <property type="evidence" value="ECO:0007669"/>
    <property type="project" value="UniProtKB-SubCell"/>
</dbReference>
<dbReference type="CDD" id="cd17321">
    <property type="entry name" value="MFS_MMR_MDR_like"/>
    <property type="match status" value="1"/>
</dbReference>
<protein>
    <submittedName>
        <fullName evidence="9">MFS transporter</fullName>
    </submittedName>
</protein>
<evidence type="ECO:0000256" key="1">
    <source>
        <dbReference type="ARBA" id="ARBA00004651"/>
    </source>
</evidence>
<feature type="transmembrane region" description="Helical" evidence="7">
    <location>
        <begin position="367"/>
        <end position="390"/>
    </location>
</feature>
<dbReference type="Pfam" id="PF07690">
    <property type="entry name" value="MFS_1"/>
    <property type="match status" value="1"/>
</dbReference>
<evidence type="ECO:0000256" key="6">
    <source>
        <dbReference type="ARBA" id="ARBA00023136"/>
    </source>
</evidence>
<feature type="transmembrane region" description="Helical" evidence="7">
    <location>
        <begin position="54"/>
        <end position="74"/>
    </location>
</feature>
<feature type="domain" description="Major facilitator superfamily (MFS) profile" evidence="8">
    <location>
        <begin position="20"/>
        <end position="486"/>
    </location>
</feature>
<dbReference type="InterPro" id="IPR011701">
    <property type="entry name" value="MFS"/>
</dbReference>
<feature type="transmembrane region" description="Helical" evidence="7">
    <location>
        <begin position="463"/>
        <end position="482"/>
    </location>
</feature>
<dbReference type="AlphaFoldDB" id="A0AAU8DMH2"/>
<keyword evidence="3" id="KW-1003">Cell membrane</keyword>
<dbReference type="EMBL" id="CP159218">
    <property type="protein sequence ID" value="XCG62966.1"/>
    <property type="molecule type" value="Genomic_DNA"/>
</dbReference>
<feature type="transmembrane region" description="Helical" evidence="7">
    <location>
        <begin position="237"/>
        <end position="254"/>
    </location>
</feature>
<dbReference type="NCBIfam" id="TIGR00711">
    <property type="entry name" value="efflux_EmrB"/>
    <property type="match status" value="1"/>
</dbReference>